<accession>A0A437P053</accession>
<comment type="caution">
    <text evidence="1">The sequence shown here is derived from an EMBL/GenBank/DDBJ whole genome shotgun (WGS) entry which is preliminary data.</text>
</comment>
<protein>
    <recommendedName>
        <fullName evidence="3">Flagellar protein FlgN</fullName>
    </recommendedName>
</protein>
<sequence length="157" mass="16327">MAPGAEPVRVGDRAGAESLVAGILAVMDELEGVLAAESGHVRHGRLREGLAQDARKTDLSGAYLRGLEVVKANAVALARFAPDRVAALREAHARFAAAVETNQTVLATARTVSESLLKTLSTELSRGSQAQGYGGHRPAASPYGAVGRAPLVLSRHL</sequence>
<dbReference type="OrthoDB" id="7677847at2"/>
<organism evidence="1 2">
    <name type="scientific">Methylobacterium oryzihabitans</name>
    <dbReference type="NCBI Taxonomy" id="2499852"/>
    <lineage>
        <taxon>Bacteria</taxon>
        <taxon>Pseudomonadati</taxon>
        <taxon>Pseudomonadota</taxon>
        <taxon>Alphaproteobacteria</taxon>
        <taxon>Hyphomicrobiales</taxon>
        <taxon>Methylobacteriaceae</taxon>
        <taxon>Methylobacterium</taxon>
    </lineage>
</organism>
<evidence type="ECO:0000313" key="2">
    <source>
        <dbReference type="Proteomes" id="UP000286997"/>
    </source>
</evidence>
<reference evidence="1 2" key="1">
    <citation type="submission" date="2019-01" db="EMBL/GenBank/DDBJ databases">
        <authorList>
            <person name="Chen W.-M."/>
        </authorList>
    </citation>
    <scope>NUCLEOTIDE SEQUENCE [LARGE SCALE GENOMIC DNA]</scope>
    <source>
        <strain evidence="1 2">TER-1</strain>
    </source>
</reference>
<dbReference type="RefSeq" id="WP_127732317.1">
    <property type="nucleotide sequence ID" value="NZ_SACP01000021.1"/>
</dbReference>
<dbReference type="AlphaFoldDB" id="A0A437P053"/>
<name>A0A437P053_9HYPH</name>
<evidence type="ECO:0008006" key="3">
    <source>
        <dbReference type="Google" id="ProtNLM"/>
    </source>
</evidence>
<gene>
    <name evidence="1" type="ORF">EOE48_19735</name>
</gene>
<keyword evidence="2" id="KW-1185">Reference proteome</keyword>
<proteinExistence type="predicted"/>
<evidence type="ECO:0000313" key="1">
    <source>
        <dbReference type="EMBL" id="RVU15498.1"/>
    </source>
</evidence>
<dbReference type="Proteomes" id="UP000286997">
    <property type="component" value="Unassembled WGS sequence"/>
</dbReference>
<dbReference type="EMBL" id="SACP01000021">
    <property type="protein sequence ID" value="RVU15498.1"/>
    <property type="molecule type" value="Genomic_DNA"/>
</dbReference>